<name>A0AA96Q3L1_9HEMI</name>
<feature type="region of interest" description="Disordered" evidence="1">
    <location>
        <begin position="1417"/>
        <end position="1439"/>
    </location>
</feature>
<accession>A0AA96Q3L1</accession>
<dbReference type="GO" id="GO:0098592">
    <property type="term" value="C:cytoplasmic side of apical plasma membrane"/>
    <property type="evidence" value="ECO:0007669"/>
    <property type="project" value="TreeGrafter"/>
</dbReference>
<sequence length="1439" mass="169253">MNLIQVNQVLQQQQPQSLKIPLPQVKLLNLQRQQNSLAALVSQLQKPQPQLSFQNHHLKTQVRKQQLYHEMNLIQVNQVLQQQQPQSLKIPLPQVKLLNLQRQQNSLAALVSQLQKPQPQLSFQNHHLKTQVRKQQLYHEMNLIQVNQVHQQQQPQSLKILQPQVKLLNLQQQNSLAALVSQLQKPQPQLSFQNHHLKTQVRKQQLYHEMNLIQVNQPSTTTTTESEDSTTTSETTESSTTTEQSSSTSESTSETSTTTVVSESSSEDSSEETTVVSRDESVSTESSTSTTTMETEDSTTTRDTTESSTMTEQSSSTSESTSETSTTTVVSESSSEDSSEETTVVSRDESDSSESSTSTTTTTESEDSTTTSETTESSTTTEQSSSTSESTSETSTTTVVSESSSEDSSKESTTTVSAKMFLSSEESDEYDEIESSSSSGESSEEESSNENSVLVVERESTSSLESEEQTAEESIEELCKRVYAQKGTESDIDYKKRVYTRRETESDEEYVERINTIRIIFSESSIWQEDESLTYSEDYYKCASKQKDNEDTKTYYTRLTKRLDGESDQSYVQRLSGIQRVEPNLALWSEETYLYLTKTYYLIRYTRTVTEETHTYYLRLFRQETRETIENYVKRIKIISTLFSELTIWENLEEIEITRTYYEYLFKQNSGESSDKYYNRIMYQGLFESPEHYVNRISFIQKLFPGLDLWTNKKYLIYTAKYFKLLYKRSTEESDEQYYERILHRRSDESSDDYVKRISIIETLFKNLSFLFNNAGYLRYTREYYDILYGQRNKETDQKYLARVFKQGAKEGNVEFIERMKLLNAMYPNLAIWHNPKEVRYTRRYYLDLYKRNRGESEDDYYRRLMYQGLFETDEHYTQRMQVVQAILPKLDLWTEPKYLPYTAKYYRFLYQQKDGESETAFLKNIFKRKSQESQENFVKRLDLLKRVLHVELESIFDNLEALEWTKEYYTINYGQKQGESMEDFVARTFKHDEDESDSEYVTRIKIVMALFPELEVWNDKEQLECTKHFYELLYEQQPDQSEQDYYQKIFGLGKNESPEDYFKRIQIFQLIHPESQIWDNPDYLIYTKKFYEIQYTKPKDTKEEDFIKSIFQRAASETKTHYLNRLTTFLLVDSKNPIWSDSKYLKYTKPYINVLYAQKPDESVSSWANRILKQYPEENEEEYASRLKIIQAALSEPIWKKVTAAKSGTEKIVSHTGVTYINDEKEDSSEDDETLAERVLAKRHYESYHSYLARILERDSDEDDDNYKQRLEWIKKKFPTVALSEQFQEAYKGVFKSQEKHPLLAAYRRKAVTQLEKEVEAVKHIPLLSKRSRVILTSQHPWESRRQYNERLYKQKDEEEEEDYLTRLLARKPHESNKHYIKRLVTLRKVFPTLDVWEDNAYTNYVSDIEQDDVDNYQSNKHQDKSTSSLSSDSSISD</sequence>
<feature type="region of interest" description="Disordered" evidence="1">
    <location>
        <begin position="213"/>
        <end position="472"/>
    </location>
</feature>
<dbReference type="PANTHER" id="PTHR13429">
    <property type="entry name" value="FERM DOMAIN (PROTEIN4.1-EZRIN-RADIXIN-MOESIN) FAMILY"/>
    <property type="match status" value="1"/>
</dbReference>
<evidence type="ECO:0000313" key="2">
    <source>
        <dbReference type="EMBL" id="WNV59769.1"/>
    </source>
</evidence>
<dbReference type="PANTHER" id="PTHR13429:SF5">
    <property type="entry name" value="PROTEIN EXPANDED"/>
    <property type="match status" value="1"/>
</dbReference>
<gene>
    <name evidence="2" type="primary">MLP2</name>
</gene>
<organism evidence="2">
    <name type="scientific">Empoasca flavescens</name>
    <dbReference type="NCBI Taxonomy" id="317765"/>
    <lineage>
        <taxon>Eukaryota</taxon>
        <taxon>Metazoa</taxon>
        <taxon>Ecdysozoa</taxon>
        <taxon>Arthropoda</taxon>
        <taxon>Hexapoda</taxon>
        <taxon>Insecta</taxon>
        <taxon>Pterygota</taxon>
        <taxon>Neoptera</taxon>
        <taxon>Paraneoptera</taxon>
        <taxon>Hemiptera</taxon>
        <taxon>Auchenorrhyncha</taxon>
        <taxon>Membracoidea</taxon>
        <taxon>Cicadellidae</taxon>
        <taxon>Typhlocybinae</taxon>
        <taxon>Empoascini</taxon>
        <taxon>Empoasca</taxon>
    </lineage>
</organism>
<feature type="compositionally biased region" description="Low complexity" evidence="1">
    <location>
        <begin position="353"/>
        <end position="403"/>
    </location>
</feature>
<feature type="compositionally biased region" description="Low complexity" evidence="1">
    <location>
        <begin position="1427"/>
        <end position="1439"/>
    </location>
</feature>
<dbReference type="EMBL" id="OR504429">
    <property type="protein sequence ID" value="WNV59769.1"/>
    <property type="molecule type" value="mRNA"/>
</dbReference>
<feature type="compositionally biased region" description="Low complexity" evidence="1">
    <location>
        <begin position="306"/>
        <end position="333"/>
    </location>
</feature>
<dbReference type="GO" id="GO:0035332">
    <property type="term" value="P:positive regulation of hippo signaling"/>
    <property type="evidence" value="ECO:0007669"/>
    <property type="project" value="TreeGrafter"/>
</dbReference>
<feature type="compositionally biased region" description="Low complexity" evidence="1">
    <location>
        <begin position="283"/>
        <end position="293"/>
    </location>
</feature>
<evidence type="ECO:0000256" key="1">
    <source>
        <dbReference type="SAM" id="MobiDB-lite"/>
    </source>
</evidence>
<dbReference type="InterPro" id="IPR047145">
    <property type="entry name" value="FRMD6-like"/>
</dbReference>
<reference evidence="2" key="1">
    <citation type="submission" date="2023-08" db="EMBL/GenBank/DDBJ databases">
        <authorList>
            <person name="Pan C."/>
            <person name="He X."/>
        </authorList>
    </citation>
    <scope>NUCLEOTIDE SEQUENCE</scope>
</reference>
<proteinExistence type="evidence at transcript level"/>
<feature type="compositionally biased region" description="Low complexity" evidence="1">
    <location>
        <begin position="219"/>
        <end position="264"/>
    </location>
</feature>
<protein>
    <submittedName>
        <fullName evidence="2">Mucin-like protein</fullName>
    </submittedName>
</protein>
<feature type="compositionally biased region" description="Acidic residues" evidence="1">
    <location>
        <begin position="425"/>
        <end position="434"/>
    </location>
</feature>